<dbReference type="EMBL" id="CP046910">
    <property type="protein sequence ID" value="QGZ56872.1"/>
    <property type="molecule type" value="Genomic_DNA"/>
</dbReference>
<organism evidence="2 3">
    <name type="scientific">Paraburkholderia acidiphila</name>
    <dbReference type="NCBI Taxonomy" id="2571747"/>
    <lineage>
        <taxon>Bacteria</taxon>
        <taxon>Pseudomonadati</taxon>
        <taxon>Pseudomonadota</taxon>
        <taxon>Betaproteobacteria</taxon>
        <taxon>Burkholderiales</taxon>
        <taxon>Burkholderiaceae</taxon>
        <taxon>Paraburkholderia</taxon>
    </lineage>
</organism>
<protein>
    <submittedName>
        <fullName evidence="2">DUF1329 domain-containing protein</fullName>
    </submittedName>
</protein>
<dbReference type="CDD" id="cd16329">
    <property type="entry name" value="LolA_like"/>
    <property type="match status" value="1"/>
</dbReference>
<dbReference type="Proteomes" id="UP000434209">
    <property type="component" value="Chromosome 2"/>
</dbReference>
<keyword evidence="1" id="KW-0732">Signal</keyword>
<proteinExistence type="predicted"/>
<dbReference type="InterPro" id="IPR010752">
    <property type="entry name" value="DUF1329"/>
</dbReference>
<evidence type="ECO:0000313" key="2">
    <source>
        <dbReference type="EMBL" id="QGZ56872.1"/>
    </source>
</evidence>
<name>A0A7Z2J9L7_9BURK</name>
<keyword evidence="3" id="KW-1185">Reference proteome</keyword>
<dbReference type="KEGG" id="pacp:FAZ97_18120"/>
<sequence length="456" mass="49827">MKRIAYIAAVVALTFSLPSVAADSGSLGPEFTPSGGEKAGNSAGTIPAWNGGVKAPDGWNPTTGDRYDSNPFKGEAPLFSIDASNVDKYADHLAPGQILQLKQNKGYRMDVYPTHRTCGVPDFVAANTAKNIGFAKIGADGSSLAQAYLPGVPFPKPQNGIEAVWNFLARYQGVGLKATMATYISPRSGSSDPIVVVGPVATYWPSGAKGTTTPGDVRDVLFADYGGTDQPAALAGQGFVQTSFFSNKSAESFFYFAGQRRVRRMPTYDHDAPLIGYDNQYLDDQVSLFNGAPDRYDWKIIGKKEIYVPYNNFAMYNPREKLSRAMGPQSLIPSVRRYELHRVLEIEGTVKAGMRNISAKRTLYLDEDSWIVLESDMFDSSGKIWKVGENYPIPVWELGACAGTAMSMYDTSSGRYLVDATPFDTGKPFIWYQEGKGGQFEMNFYGADALQSRSER</sequence>
<gene>
    <name evidence="2" type="ORF">FAZ97_18120</name>
</gene>
<reference evidence="2 3" key="1">
    <citation type="submission" date="2019-12" db="EMBL/GenBank/DDBJ databases">
        <title>Paraburkholderia acidiphila 7Q-K02 sp. nov and Paraburkholderia acidisoli DHF22 sp. nov., two strains isolated from forest soil.</title>
        <authorList>
            <person name="Gao Z."/>
            <person name="Qiu L."/>
        </authorList>
    </citation>
    <scope>NUCLEOTIDE SEQUENCE [LARGE SCALE GENOMIC DNA]</scope>
    <source>
        <strain evidence="2 3">7Q-K02</strain>
    </source>
</reference>
<dbReference type="RefSeq" id="WP_158759823.1">
    <property type="nucleotide sequence ID" value="NZ_CP046910.1"/>
</dbReference>
<dbReference type="OrthoDB" id="6751304at2"/>
<evidence type="ECO:0000256" key="1">
    <source>
        <dbReference type="SAM" id="SignalP"/>
    </source>
</evidence>
<evidence type="ECO:0000313" key="3">
    <source>
        <dbReference type="Proteomes" id="UP000434209"/>
    </source>
</evidence>
<accession>A0A7Z2J9L7</accession>
<feature type="chain" id="PRO_5030749340" evidence="1">
    <location>
        <begin position="22"/>
        <end position="456"/>
    </location>
</feature>
<dbReference type="Gene3D" id="2.50.20.10">
    <property type="entry name" value="Lipoprotein localisation LolA/LolB/LppX"/>
    <property type="match status" value="1"/>
</dbReference>
<dbReference type="AlphaFoldDB" id="A0A7Z2J9L7"/>
<feature type="signal peptide" evidence="1">
    <location>
        <begin position="1"/>
        <end position="21"/>
    </location>
</feature>
<dbReference type="Pfam" id="PF07044">
    <property type="entry name" value="DUF1329"/>
    <property type="match status" value="1"/>
</dbReference>